<comment type="caution">
    <text evidence="2">The sequence shown here is derived from an EMBL/GenBank/DDBJ whole genome shotgun (WGS) entry which is preliminary data.</text>
</comment>
<accession>A0A2K3PP83</accession>
<sequence>MFINFTKAVLIQYQETDSVELPNQEQSLNVKSRKVSRNQNIHGRKNEPTEENTNKEGGGKFAGGGEESVVEKKKRISCMFTIA</sequence>
<proteinExistence type="predicted"/>
<dbReference type="EMBL" id="ASHM01009084">
    <property type="protein sequence ID" value="PNY17106.1"/>
    <property type="molecule type" value="Genomic_DNA"/>
</dbReference>
<reference evidence="2 3" key="2">
    <citation type="journal article" date="2017" name="Front. Plant Sci.">
        <title>Gene Classification and Mining of Molecular Markers Useful in Red Clover (Trifolium pratense) Breeding.</title>
        <authorList>
            <person name="Istvanek J."/>
            <person name="Dluhosova J."/>
            <person name="Dluhos P."/>
            <person name="Patkova L."/>
            <person name="Nedelnik J."/>
            <person name="Repkova J."/>
        </authorList>
    </citation>
    <scope>NUCLEOTIDE SEQUENCE [LARGE SCALE GENOMIC DNA]</scope>
    <source>
        <strain evidence="3">cv. Tatra</strain>
        <tissue evidence="2">Young leaves</tissue>
    </source>
</reference>
<dbReference type="AlphaFoldDB" id="A0A2K3PP83"/>
<gene>
    <name evidence="2" type="ORF">L195_g013841</name>
</gene>
<dbReference type="Proteomes" id="UP000236291">
    <property type="component" value="Unassembled WGS sequence"/>
</dbReference>
<evidence type="ECO:0000313" key="2">
    <source>
        <dbReference type="EMBL" id="PNY17106.1"/>
    </source>
</evidence>
<organism evidence="2 3">
    <name type="scientific">Trifolium pratense</name>
    <name type="common">Red clover</name>
    <dbReference type="NCBI Taxonomy" id="57577"/>
    <lineage>
        <taxon>Eukaryota</taxon>
        <taxon>Viridiplantae</taxon>
        <taxon>Streptophyta</taxon>
        <taxon>Embryophyta</taxon>
        <taxon>Tracheophyta</taxon>
        <taxon>Spermatophyta</taxon>
        <taxon>Magnoliopsida</taxon>
        <taxon>eudicotyledons</taxon>
        <taxon>Gunneridae</taxon>
        <taxon>Pentapetalae</taxon>
        <taxon>rosids</taxon>
        <taxon>fabids</taxon>
        <taxon>Fabales</taxon>
        <taxon>Fabaceae</taxon>
        <taxon>Papilionoideae</taxon>
        <taxon>50 kb inversion clade</taxon>
        <taxon>NPAAA clade</taxon>
        <taxon>Hologalegina</taxon>
        <taxon>IRL clade</taxon>
        <taxon>Trifolieae</taxon>
        <taxon>Trifolium</taxon>
    </lineage>
</organism>
<evidence type="ECO:0000256" key="1">
    <source>
        <dbReference type="SAM" id="MobiDB-lite"/>
    </source>
</evidence>
<evidence type="ECO:0000313" key="3">
    <source>
        <dbReference type="Proteomes" id="UP000236291"/>
    </source>
</evidence>
<protein>
    <submittedName>
        <fullName evidence="2">Uncharacterized protein</fullName>
    </submittedName>
</protein>
<feature type="compositionally biased region" description="Basic and acidic residues" evidence="1">
    <location>
        <begin position="44"/>
        <end position="58"/>
    </location>
</feature>
<name>A0A2K3PP83_TRIPR</name>
<feature type="region of interest" description="Disordered" evidence="1">
    <location>
        <begin position="24"/>
        <end position="69"/>
    </location>
</feature>
<reference evidence="2 3" key="1">
    <citation type="journal article" date="2014" name="Am. J. Bot.">
        <title>Genome assembly and annotation for red clover (Trifolium pratense; Fabaceae).</title>
        <authorList>
            <person name="Istvanek J."/>
            <person name="Jaros M."/>
            <person name="Krenek A."/>
            <person name="Repkova J."/>
        </authorList>
    </citation>
    <scope>NUCLEOTIDE SEQUENCE [LARGE SCALE GENOMIC DNA]</scope>
    <source>
        <strain evidence="3">cv. Tatra</strain>
        <tissue evidence="2">Young leaves</tissue>
    </source>
</reference>